<name>A0ABQ1M613_9BURK</name>
<reference evidence="3" key="1">
    <citation type="journal article" date="2019" name="Int. J. Syst. Evol. Microbiol.">
        <title>The Global Catalogue of Microorganisms (GCM) 10K type strain sequencing project: providing services to taxonomists for standard genome sequencing and annotation.</title>
        <authorList>
            <consortium name="The Broad Institute Genomics Platform"/>
            <consortium name="The Broad Institute Genome Sequencing Center for Infectious Disease"/>
            <person name="Wu L."/>
            <person name="Ma J."/>
        </authorList>
    </citation>
    <scope>NUCLEOTIDE SEQUENCE [LARGE SCALE GENOMIC DNA]</scope>
    <source>
        <strain evidence="3">CGMCC 1.15103</strain>
    </source>
</reference>
<evidence type="ECO:0000256" key="1">
    <source>
        <dbReference type="SAM" id="Phobius"/>
    </source>
</evidence>
<dbReference type="RefSeq" id="WP_115781508.1">
    <property type="nucleotide sequence ID" value="NZ_BMHL01000003.1"/>
</dbReference>
<keyword evidence="1" id="KW-0472">Membrane</keyword>
<evidence type="ECO:0008006" key="4">
    <source>
        <dbReference type="Google" id="ProtNLM"/>
    </source>
</evidence>
<feature type="transmembrane region" description="Helical" evidence="1">
    <location>
        <begin position="63"/>
        <end position="84"/>
    </location>
</feature>
<accession>A0ABQ1M613</accession>
<dbReference type="Proteomes" id="UP000602004">
    <property type="component" value="Unassembled WGS sequence"/>
</dbReference>
<comment type="caution">
    <text evidence="2">The sequence shown here is derived from an EMBL/GenBank/DDBJ whole genome shotgun (WGS) entry which is preliminary data.</text>
</comment>
<keyword evidence="1" id="KW-0812">Transmembrane</keyword>
<organism evidence="2 3">
    <name type="scientific">Paraburkholderia caffeinilytica</name>
    <dbReference type="NCBI Taxonomy" id="1761016"/>
    <lineage>
        <taxon>Bacteria</taxon>
        <taxon>Pseudomonadati</taxon>
        <taxon>Pseudomonadota</taxon>
        <taxon>Betaproteobacteria</taxon>
        <taxon>Burkholderiales</taxon>
        <taxon>Burkholderiaceae</taxon>
        <taxon>Paraburkholderia</taxon>
    </lineage>
</organism>
<keyword evidence="3" id="KW-1185">Reference proteome</keyword>
<proteinExistence type="predicted"/>
<evidence type="ECO:0000313" key="2">
    <source>
        <dbReference type="EMBL" id="GGC35529.1"/>
    </source>
</evidence>
<protein>
    <recommendedName>
        <fullName evidence="4">MotA/TolQ/ExbB proton channel domain-containing protein</fullName>
    </recommendedName>
</protein>
<gene>
    <name evidence="2" type="ORF">GCM10011400_22710</name>
</gene>
<feature type="transmembrane region" description="Helical" evidence="1">
    <location>
        <begin position="191"/>
        <end position="211"/>
    </location>
</feature>
<feature type="transmembrane region" description="Helical" evidence="1">
    <location>
        <begin position="21"/>
        <end position="43"/>
    </location>
</feature>
<evidence type="ECO:0000313" key="3">
    <source>
        <dbReference type="Proteomes" id="UP000602004"/>
    </source>
</evidence>
<keyword evidence="1" id="KW-1133">Transmembrane helix</keyword>
<sequence length="339" mass="37532">MNKEMATYKSLNRRPDLLVRSLIAIVAAAVGGSVAAFATYFYTLKDFIDFENPLSLLEIVNRALNWALPIVGLVAVATFLLRYLDQPTTNELPEVSSDVVMPTAGIEQEVQRALENKVDHLLDEANREQLLTELGQRLRSKATEEMLNDIAASVEKSIRSGNEHDLIQAERERAVRRLVGAIDSLRARANVNLVFGIIMSLIGITILASTLTNPLGDTSSRALLSHYVPRIALAFVVELFSYFFLNLYRANLAETRYYHNEITNVEARCTALTTAYISGVPEFYGDIVRALLATERNGTLSKGQTTVELARAKIELDSNKDLTNSLLEAVSTLAGKKVR</sequence>
<feature type="transmembrane region" description="Helical" evidence="1">
    <location>
        <begin position="231"/>
        <end position="248"/>
    </location>
</feature>
<dbReference type="EMBL" id="BMHL01000003">
    <property type="protein sequence ID" value="GGC35529.1"/>
    <property type="molecule type" value="Genomic_DNA"/>
</dbReference>